<reference evidence="4 5" key="1">
    <citation type="submission" date="2015-12" db="EMBL/GenBank/DDBJ databases">
        <title>Serinicoccus chungangenesis strain CD08_5 genome sequencing and assembly.</title>
        <authorList>
            <person name="Chander A.M."/>
            <person name="Kaur G."/>
            <person name="Nair G.R."/>
            <person name="Dhawan D.K."/>
            <person name="Kochhar R.K."/>
            <person name="Mayilraj S."/>
            <person name="Bhadada S.K."/>
        </authorList>
    </citation>
    <scope>NUCLEOTIDE SEQUENCE [LARGE SCALE GENOMIC DNA]</scope>
    <source>
        <strain evidence="4 5">CD08_5</strain>
    </source>
</reference>
<feature type="domain" description="PRC-barrel" evidence="2">
    <location>
        <begin position="16"/>
        <end position="76"/>
    </location>
</feature>
<dbReference type="RefSeq" id="WP_058890199.1">
    <property type="nucleotide sequence ID" value="NZ_LQBL01000004.1"/>
</dbReference>
<dbReference type="AlphaFoldDB" id="A0A0W8ICE7"/>
<dbReference type="InterPro" id="IPR014747">
    <property type="entry name" value="Bac_photo_RC_H_C"/>
</dbReference>
<dbReference type="InterPro" id="IPR011033">
    <property type="entry name" value="PRC_barrel-like_sf"/>
</dbReference>
<dbReference type="STRING" id="767452.AVL62_16020"/>
<dbReference type="GO" id="GO:0019684">
    <property type="term" value="P:photosynthesis, light reaction"/>
    <property type="evidence" value="ECO:0007669"/>
    <property type="project" value="InterPro"/>
</dbReference>
<dbReference type="GO" id="GO:0030077">
    <property type="term" value="C:plasma membrane light-harvesting complex"/>
    <property type="evidence" value="ECO:0007669"/>
    <property type="project" value="InterPro"/>
</dbReference>
<name>A0A0W8ICE7_9MICO</name>
<proteinExistence type="predicted"/>
<dbReference type="InterPro" id="IPR027275">
    <property type="entry name" value="PRC-brl_dom"/>
</dbReference>
<evidence type="ECO:0000259" key="2">
    <source>
        <dbReference type="Pfam" id="PF05239"/>
    </source>
</evidence>
<comment type="caution">
    <text evidence="4">The sequence shown here is derived from an EMBL/GenBank/DDBJ whole genome shotgun (WGS) entry which is preliminary data.</text>
</comment>
<feature type="compositionally biased region" description="Basic and acidic residues" evidence="1">
    <location>
        <begin position="165"/>
        <end position="174"/>
    </location>
</feature>
<dbReference type="EMBL" id="LQBL01000004">
    <property type="protein sequence ID" value="KUG57630.1"/>
    <property type="molecule type" value="Genomic_DNA"/>
</dbReference>
<feature type="compositionally biased region" description="Low complexity" evidence="1">
    <location>
        <begin position="125"/>
        <end position="145"/>
    </location>
</feature>
<evidence type="ECO:0000256" key="1">
    <source>
        <dbReference type="SAM" id="MobiDB-lite"/>
    </source>
</evidence>
<sequence length="283" mass="31015">MWNKEQIQSLHNGGVVVDQDGEKIGKVGQVYLEDSTGEPAWVTVKTGLFGTSESFVPLQGATVQDQEVRVPYTKDQVKDAPRVEEDGHISVEEERELFSYYGGRDGQKNANNGAPATRDQEDTRAGTAGRADAGTGMTGGTETAAGAGGTGRGTGDDESDASMVRSEEQLHVGTEKVATGKARLRKYVVTEHVTKTVPVQREEVRIEREPLDEQDRDRLSGSDLSEDELEVTLAEDQVVVDKETVPVEEVRLNTDTVTEEQQVSDEVRKEQIDTDLPDQHHNH</sequence>
<feature type="compositionally biased region" description="Basic and acidic residues" evidence="1">
    <location>
        <begin position="265"/>
        <end position="283"/>
    </location>
</feature>
<evidence type="ECO:0000313" key="5">
    <source>
        <dbReference type="Proteomes" id="UP000054837"/>
    </source>
</evidence>
<dbReference type="Gene3D" id="3.90.50.10">
    <property type="entry name" value="Photosynthetic Reaction Center, subunit H, domain 2"/>
    <property type="match status" value="1"/>
</dbReference>
<dbReference type="PANTHER" id="PTHR38463">
    <property type="entry name" value="STRESS RESPONSE PROTEIN YSNF"/>
    <property type="match status" value="1"/>
</dbReference>
<dbReference type="InterPro" id="IPR019060">
    <property type="entry name" value="DUF2382"/>
</dbReference>
<protein>
    <submittedName>
        <fullName evidence="4">Photosystem reaction center subunit H</fullName>
    </submittedName>
</protein>
<evidence type="ECO:0000313" key="4">
    <source>
        <dbReference type="EMBL" id="KUG57630.1"/>
    </source>
</evidence>
<dbReference type="NCBIfam" id="TIGR02271">
    <property type="entry name" value="YsnF/AvaK domain"/>
    <property type="match status" value="1"/>
</dbReference>
<feature type="region of interest" description="Disordered" evidence="1">
    <location>
        <begin position="250"/>
        <end position="283"/>
    </location>
</feature>
<gene>
    <name evidence="4" type="ORF">AVL62_16020</name>
</gene>
<accession>A0A0W8ICE7</accession>
<dbReference type="Pfam" id="PF05239">
    <property type="entry name" value="PRC"/>
    <property type="match status" value="1"/>
</dbReference>
<dbReference type="Proteomes" id="UP000054837">
    <property type="component" value="Unassembled WGS sequence"/>
</dbReference>
<organism evidence="4 5">
    <name type="scientific">Serinicoccus chungangensis</name>
    <dbReference type="NCBI Taxonomy" id="767452"/>
    <lineage>
        <taxon>Bacteria</taxon>
        <taxon>Bacillati</taxon>
        <taxon>Actinomycetota</taxon>
        <taxon>Actinomycetes</taxon>
        <taxon>Micrococcales</taxon>
        <taxon>Ornithinimicrobiaceae</taxon>
        <taxon>Serinicoccus</taxon>
    </lineage>
</organism>
<feature type="region of interest" description="Disordered" evidence="1">
    <location>
        <begin position="102"/>
        <end position="177"/>
    </location>
</feature>
<dbReference type="OrthoDB" id="3712018at2"/>
<dbReference type="PANTHER" id="PTHR38463:SF1">
    <property type="entry name" value="STRESS RESPONSE PROTEIN YSNF"/>
    <property type="match status" value="1"/>
</dbReference>
<evidence type="ECO:0000259" key="3">
    <source>
        <dbReference type="Pfam" id="PF09557"/>
    </source>
</evidence>
<dbReference type="SUPFAM" id="SSF50346">
    <property type="entry name" value="PRC-barrel domain"/>
    <property type="match status" value="1"/>
</dbReference>
<feature type="region of interest" description="Disordered" evidence="1">
    <location>
        <begin position="207"/>
        <end position="230"/>
    </location>
</feature>
<dbReference type="Pfam" id="PF09557">
    <property type="entry name" value="DUF2382"/>
    <property type="match status" value="1"/>
</dbReference>
<keyword evidence="5" id="KW-1185">Reference proteome</keyword>
<feature type="domain" description="DUF2382" evidence="3">
    <location>
        <begin position="163"/>
        <end position="273"/>
    </location>
</feature>
<dbReference type="InterPro" id="IPR052967">
    <property type="entry name" value="Stress_Response_Assoc"/>
</dbReference>
<feature type="compositionally biased region" description="Basic and acidic residues" evidence="1">
    <location>
        <begin position="207"/>
        <end position="220"/>
    </location>
</feature>